<comment type="caution">
    <text evidence="2">The sequence shown here is derived from an EMBL/GenBank/DDBJ whole genome shotgun (WGS) entry which is preliminary data.</text>
</comment>
<sequence length="176" mass="19590">MAENTKEKILIAYASRYGSTQEIAESMARILEEQGFAIDCMNVMDVRDIGPYAAVVAGSPIYMGKWLVEAVDFIKLFRNDLKIRPLAIFAVGYSMKEESDVIRKSARASMSEVTMYVQPQAEGLFAGKFDPDTMSQADLQIMKMAGAVPGDARDWTMIGNWTRALPSILFTLEPED</sequence>
<reference evidence="2 3" key="1">
    <citation type="submission" date="2017-11" db="EMBL/GenBank/DDBJ databases">
        <title>Isolation and Characterization of Methanofollis Species from Methane Seep Offshore SW Taiwan.</title>
        <authorList>
            <person name="Teng N.-H."/>
            <person name="Lai M.-C."/>
            <person name="Chen S.-C."/>
        </authorList>
    </citation>
    <scope>NUCLEOTIDE SEQUENCE [LARGE SCALE GENOMIC DNA]</scope>
    <source>
        <strain evidence="2 3">FWC-SCC2</strain>
    </source>
</reference>
<dbReference type="EMBL" id="PGCL01000003">
    <property type="protein sequence ID" value="TAJ44136.1"/>
    <property type="molecule type" value="Genomic_DNA"/>
</dbReference>
<dbReference type="RefSeq" id="WP_130647204.1">
    <property type="nucleotide sequence ID" value="NZ_PGCL01000003.1"/>
</dbReference>
<dbReference type="SUPFAM" id="SSF52218">
    <property type="entry name" value="Flavoproteins"/>
    <property type="match status" value="1"/>
</dbReference>
<dbReference type="OrthoDB" id="103611at2157"/>
<dbReference type="GO" id="GO:0006783">
    <property type="term" value="P:heme biosynthetic process"/>
    <property type="evidence" value="ECO:0007669"/>
    <property type="project" value="TreeGrafter"/>
</dbReference>
<dbReference type="InterPro" id="IPR026816">
    <property type="entry name" value="Flavodoxin_dom"/>
</dbReference>
<name>A0A483CWR2_9EURY</name>
<dbReference type="GO" id="GO:0010181">
    <property type="term" value="F:FMN binding"/>
    <property type="evidence" value="ECO:0007669"/>
    <property type="project" value="InterPro"/>
</dbReference>
<dbReference type="Proteomes" id="UP000292580">
    <property type="component" value="Unassembled WGS sequence"/>
</dbReference>
<dbReference type="Pfam" id="PF12724">
    <property type="entry name" value="Flavodoxin_5"/>
    <property type="match status" value="1"/>
</dbReference>
<evidence type="ECO:0000313" key="3">
    <source>
        <dbReference type="Proteomes" id="UP000292580"/>
    </source>
</evidence>
<dbReference type="PROSITE" id="PS50902">
    <property type="entry name" value="FLAVODOXIN_LIKE"/>
    <property type="match status" value="1"/>
</dbReference>
<dbReference type="PANTHER" id="PTHR38030:SF2">
    <property type="entry name" value="PROTOPORPHYRINOGEN IX DEHYDROGENASE [QUINONE]"/>
    <property type="match status" value="1"/>
</dbReference>
<dbReference type="GO" id="GO:0070819">
    <property type="term" value="F:menaquinone-dependent protoporphyrinogen oxidase activity"/>
    <property type="evidence" value="ECO:0007669"/>
    <property type="project" value="TreeGrafter"/>
</dbReference>
<evidence type="ECO:0000259" key="1">
    <source>
        <dbReference type="PROSITE" id="PS50902"/>
    </source>
</evidence>
<dbReference type="AlphaFoldDB" id="A0A483CWR2"/>
<dbReference type="Gene3D" id="3.40.50.360">
    <property type="match status" value="1"/>
</dbReference>
<protein>
    <submittedName>
        <fullName evidence="2">Flavodoxin</fullName>
    </submittedName>
</protein>
<keyword evidence="3" id="KW-1185">Reference proteome</keyword>
<dbReference type="PANTHER" id="PTHR38030">
    <property type="entry name" value="PROTOPORPHYRINOGEN IX DEHYDROGENASE [MENAQUINONE]"/>
    <property type="match status" value="1"/>
</dbReference>
<organism evidence="2 3">
    <name type="scientific">Methanofollis fontis</name>
    <dbReference type="NCBI Taxonomy" id="2052832"/>
    <lineage>
        <taxon>Archaea</taxon>
        <taxon>Methanobacteriati</taxon>
        <taxon>Methanobacteriota</taxon>
        <taxon>Stenosarchaea group</taxon>
        <taxon>Methanomicrobia</taxon>
        <taxon>Methanomicrobiales</taxon>
        <taxon>Methanomicrobiaceae</taxon>
        <taxon>Methanofollis</taxon>
    </lineage>
</organism>
<dbReference type="InterPro" id="IPR008254">
    <property type="entry name" value="Flavodoxin/NO_synth"/>
</dbReference>
<accession>A0A483CWR2</accession>
<evidence type="ECO:0000313" key="2">
    <source>
        <dbReference type="EMBL" id="TAJ44136.1"/>
    </source>
</evidence>
<dbReference type="InterPro" id="IPR052200">
    <property type="entry name" value="Protoporphyrinogen_IX_DH"/>
</dbReference>
<gene>
    <name evidence="2" type="ORF">CUJ86_08900</name>
</gene>
<dbReference type="InterPro" id="IPR029039">
    <property type="entry name" value="Flavoprotein-like_sf"/>
</dbReference>
<proteinExistence type="predicted"/>
<feature type="domain" description="Flavodoxin-like" evidence="1">
    <location>
        <begin position="9"/>
        <end position="166"/>
    </location>
</feature>